<feature type="compositionally biased region" description="Basic and acidic residues" evidence="1">
    <location>
        <begin position="1"/>
        <end position="14"/>
    </location>
</feature>
<dbReference type="EMBL" id="HBUF01395317">
    <property type="protein sequence ID" value="CAG6735298.1"/>
    <property type="molecule type" value="Transcribed_RNA"/>
</dbReference>
<feature type="region of interest" description="Disordered" evidence="1">
    <location>
        <begin position="1"/>
        <end position="22"/>
    </location>
</feature>
<evidence type="ECO:0000256" key="1">
    <source>
        <dbReference type="SAM" id="MobiDB-lite"/>
    </source>
</evidence>
<organism evidence="2">
    <name type="scientific">Cacopsylla melanoneura</name>
    <dbReference type="NCBI Taxonomy" id="428564"/>
    <lineage>
        <taxon>Eukaryota</taxon>
        <taxon>Metazoa</taxon>
        <taxon>Ecdysozoa</taxon>
        <taxon>Arthropoda</taxon>
        <taxon>Hexapoda</taxon>
        <taxon>Insecta</taxon>
        <taxon>Pterygota</taxon>
        <taxon>Neoptera</taxon>
        <taxon>Paraneoptera</taxon>
        <taxon>Hemiptera</taxon>
        <taxon>Sternorrhyncha</taxon>
        <taxon>Psylloidea</taxon>
        <taxon>Psyllidae</taxon>
        <taxon>Psyllinae</taxon>
        <taxon>Cacopsylla</taxon>
    </lineage>
</organism>
<sequence>MDNPNHDTMNKEDTMMSNTTLPTEPLNELHITSNKILETQNNLFCDLLDTIHYKTTQGKSINEQTSNVIDEFNRPTCSSTDVPGIQKGKIRSQNGWLSSLIFLPKESIDFPS</sequence>
<evidence type="ECO:0000313" key="2">
    <source>
        <dbReference type="EMBL" id="CAG6735298.1"/>
    </source>
</evidence>
<dbReference type="EMBL" id="HBUF01395316">
    <property type="protein sequence ID" value="CAG6735297.1"/>
    <property type="molecule type" value="Transcribed_RNA"/>
</dbReference>
<proteinExistence type="predicted"/>
<name>A0A8D9DZK2_9HEMI</name>
<accession>A0A8D9DZK2</accession>
<dbReference type="AlphaFoldDB" id="A0A8D9DZK2"/>
<reference evidence="2" key="1">
    <citation type="submission" date="2021-05" db="EMBL/GenBank/DDBJ databases">
        <authorList>
            <person name="Alioto T."/>
            <person name="Alioto T."/>
            <person name="Gomez Garrido J."/>
        </authorList>
    </citation>
    <scope>NUCLEOTIDE SEQUENCE</scope>
</reference>
<protein>
    <submittedName>
        <fullName evidence="2">Uncharacterized protein</fullName>
    </submittedName>
</protein>